<evidence type="ECO:0000256" key="3">
    <source>
        <dbReference type="ARBA" id="ARBA00022801"/>
    </source>
</evidence>
<evidence type="ECO:0000256" key="2">
    <source>
        <dbReference type="ARBA" id="ARBA00022670"/>
    </source>
</evidence>
<dbReference type="InterPro" id="IPR051201">
    <property type="entry name" value="Chloro_Bact_Ser_Proteases"/>
</dbReference>
<sequence length="369" mass="38428">MDQYRPSRRGVLAAAGAGIAGLVAGCAEPRTESSIEGGSAHEIDRENRADGSTYTDVYEGLIDSVTQIRVLGIENPYTEEEGQGQGSGFVVDDDYIVTNEHVVAGGTEIDLQYINGDWSGTRLLGSDRISDLAVLEADHVPEDATPLGLSETRPVVGQEVLAIGNPYGLEGSMSAGIVSGVDRTVPAPHGEFTFPNVVQTDAAVNPGNSGGPLVDLDGNVVGVVNAGGGDNIGFAISAALSRRVVPALIEDGEYEHPFLGIALATVDRFVAEENDLEEAAGVIVTETIQEPALGALEAADGTVERGGEPVPVGGDVIRSIDEEPIPDRHALSTYLALETSPGETVSVELLRDGEPRTVDLTLGSRPQPN</sequence>
<evidence type="ECO:0000313" key="5">
    <source>
        <dbReference type="EMBL" id="AGB36662.1"/>
    </source>
</evidence>
<dbReference type="Proteomes" id="UP000010878">
    <property type="component" value="Chromosome"/>
</dbReference>
<dbReference type="InterPro" id="IPR001940">
    <property type="entry name" value="Peptidase_S1C"/>
</dbReference>
<dbReference type="EMBL" id="CP003929">
    <property type="protein sequence ID" value="AGB36662.1"/>
    <property type="molecule type" value="Genomic_DNA"/>
</dbReference>
<dbReference type="InterPro" id="IPR009003">
    <property type="entry name" value="Peptidase_S1_PA"/>
</dbReference>
<dbReference type="PROSITE" id="PS51318">
    <property type="entry name" value="TAT"/>
    <property type="match status" value="1"/>
</dbReference>
<dbReference type="HOGENOM" id="CLU_020120_2_2_2"/>
<organism evidence="5 6">
    <name type="scientific">Natronococcus occultus SP4</name>
    <dbReference type="NCBI Taxonomy" id="694430"/>
    <lineage>
        <taxon>Archaea</taxon>
        <taxon>Methanobacteriati</taxon>
        <taxon>Methanobacteriota</taxon>
        <taxon>Stenosarchaea group</taxon>
        <taxon>Halobacteria</taxon>
        <taxon>Halobacteriales</taxon>
        <taxon>Natrialbaceae</taxon>
        <taxon>Natronococcus</taxon>
    </lineage>
</organism>
<reference evidence="5 6" key="1">
    <citation type="submission" date="2012-11" db="EMBL/GenBank/DDBJ databases">
        <title>FINISHED of Natronococcus occultus SP4, DSM 3396.</title>
        <authorList>
            <consortium name="DOE Joint Genome Institute"/>
            <person name="Eisen J."/>
            <person name="Huntemann M."/>
            <person name="Wei C.-L."/>
            <person name="Han J."/>
            <person name="Detter J.C."/>
            <person name="Han C."/>
            <person name="Tapia R."/>
            <person name="Chen A."/>
            <person name="Kyrpides N."/>
            <person name="Mavromatis K."/>
            <person name="Markowitz V."/>
            <person name="Szeto E."/>
            <person name="Ivanova N."/>
            <person name="Mikhailova N."/>
            <person name="Ovchinnikova G."/>
            <person name="Pagani I."/>
            <person name="Pati A."/>
            <person name="Goodwin L."/>
            <person name="Nordberg H.P."/>
            <person name="Cantor M.N."/>
            <person name="Hua S.X."/>
            <person name="Woyke T."/>
            <person name="Eisen J."/>
            <person name="Klenk H.-P."/>
            <person name="Klenk H.-P."/>
        </authorList>
    </citation>
    <scope>NUCLEOTIDE SEQUENCE [LARGE SCALE GENOMIC DNA]</scope>
    <source>
        <strain evidence="5 6">SP4</strain>
    </source>
</reference>
<dbReference type="Gene3D" id="2.40.10.10">
    <property type="entry name" value="Trypsin-like serine proteases"/>
    <property type="match status" value="2"/>
</dbReference>
<dbReference type="OrthoDB" id="350578at2157"/>
<proteinExistence type="inferred from homology"/>
<dbReference type="InterPro" id="IPR036034">
    <property type="entry name" value="PDZ_sf"/>
</dbReference>
<dbReference type="RefSeq" id="WP_015320116.1">
    <property type="nucleotide sequence ID" value="NC_019974.1"/>
</dbReference>
<dbReference type="GO" id="GO:0004252">
    <property type="term" value="F:serine-type endopeptidase activity"/>
    <property type="evidence" value="ECO:0007669"/>
    <property type="project" value="InterPro"/>
</dbReference>
<dbReference type="Pfam" id="PF13180">
    <property type="entry name" value="PDZ_2"/>
    <property type="match status" value="1"/>
</dbReference>
<dbReference type="eggNOG" id="arCOG02833">
    <property type="taxonomic scope" value="Archaea"/>
</dbReference>
<dbReference type="Gene3D" id="2.30.42.10">
    <property type="match status" value="1"/>
</dbReference>
<dbReference type="Pfam" id="PF13365">
    <property type="entry name" value="Trypsin_2"/>
    <property type="match status" value="1"/>
</dbReference>
<gene>
    <name evidence="5" type="ORF">Natoc_0806</name>
</gene>
<dbReference type="GeneID" id="14401758"/>
<dbReference type="KEGG" id="nou:Natoc_0806"/>
<feature type="domain" description="PDZ" evidence="4">
    <location>
        <begin position="257"/>
        <end position="362"/>
    </location>
</feature>
<dbReference type="AlphaFoldDB" id="L0JUF7"/>
<dbReference type="GO" id="GO:0006508">
    <property type="term" value="P:proteolysis"/>
    <property type="evidence" value="ECO:0007669"/>
    <property type="project" value="UniProtKB-KW"/>
</dbReference>
<dbReference type="SUPFAM" id="SSF50156">
    <property type="entry name" value="PDZ domain-like"/>
    <property type="match status" value="1"/>
</dbReference>
<dbReference type="SUPFAM" id="SSF50494">
    <property type="entry name" value="Trypsin-like serine proteases"/>
    <property type="match status" value="1"/>
</dbReference>
<name>L0JUF7_9EURY</name>
<dbReference type="PANTHER" id="PTHR43343">
    <property type="entry name" value="PEPTIDASE S12"/>
    <property type="match status" value="1"/>
</dbReference>
<keyword evidence="3" id="KW-0378">Hydrolase</keyword>
<dbReference type="PANTHER" id="PTHR43343:SF3">
    <property type="entry name" value="PROTEASE DO-LIKE 8, CHLOROPLASTIC"/>
    <property type="match status" value="1"/>
</dbReference>
<dbReference type="PROSITE" id="PS51257">
    <property type="entry name" value="PROKAR_LIPOPROTEIN"/>
    <property type="match status" value="1"/>
</dbReference>
<evidence type="ECO:0000259" key="4">
    <source>
        <dbReference type="Pfam" id="PF13180"/>
    </source>
</evidence>
<accession>L0JUF7</accession>
<keyword evidence="6" id="KW-1185">Reference proteome</keyword>
<evidence type="ECO:0000313" key="6">
    <source>
        <dbReference type="Proteomes" id="UP000010878"/>
    </source>
</evidence>
<dbReference type="InterPro" id="IPR006311">
    <property type="entry name" value="TAT_signal"/>
</dbReference>
<evidence type="ECO:0000256" key="1">
    <source>
        <dbReference type="ARBA" id="ARBA00010541"/>
    </source>
</evidence>
<dbReference type="InterPro" id="IPR043504">
    <property type="entry name" value="Peptidase_S1_PA_chymotrypsin"/>
</dbReference>
<protein>
    <submittedName>
        <fullName evidence="5">Trypsin-like serine protease with C-terminal PDZ domain</fullName>
    </submittedName>
</protein>
<keyword evidence="2 5" id="KW-0645">Protease</keyword>
<dbReference type="InterPro" id="IPR001478">
    <property type="entry name" value="PDZ"/>
</dbReference>
<comment type="similarity">
    <text evidence="1">Belongs to the peptidase S1C family.</text>
</comment>
<dbReference type="STRING" id="694430.Natoc_0806"/>
<dbReference type="PRINTS" id="PR00834">
    <property type="entry name" value="PROTEASES2C"/>
</dbReference>